<dbReference type="Pfam" id="PF08969">
    <property type="entry name" value="USP8_dimer"/>
    <property type="match status" value="1"/>
</dbReference>
<feature type="domain" description="USP" evidence="6">
    <location>
        <begin position="921"/>
        <end position="1253"/>
    </location>
</feature>
<keyword evidence="7" id="KW-0378">Hydrolase</keyword>
<feature type="compositionally biased region" description="Polar residues" evidence="4">
    <location>
        <begin position="810"/>
        <end position="819"/>
    </location>
</feature>
<evidence type="ECO:0000313" key="8">
    <source>
        <dbReference type="Proteomes" id="UP000225706"/>
    </source>
</evidence>
<dbReference type="EMBL" id="LSMT01000288">
    <property type="protein sequence ID" value="PFX21181.1"/>
    <property type="molecule type" value="Genomic_DNA"/>
</dbReference>
<organism evidence="7 8">
    <name type="scientific">Stylophora pistillata</name>
    <name type="common">Smooth cauliflower coral</name>
    <dbReference type="NCBI Taxonomy" id="50429"/>
    <lineage>
        <taxon>Eukaryota</taxon>
        <taxon>Metazoa</taxon>
        <taxon>Cnidaria</taxon>
        <taxon>Anthozoa</taxon>
        <taxon>Hexacorallia</taxon>
        <taxon>Scleractinia</taxon>
        <taxon>Astrocoeniina</taxon>
        <taxon>Pocilloporidae</taxon>
        <taxon>Stylophora</taxon>
    </lineage>
</organism>
<dbReference type="SUPFAM" id="SSF52821">
    <property type="entry name" value="Rhodanese/Cell cycle control phosphatase"/>
    <property type="match status" value="1"/>
</dbReference>
<feature type="compositionally biased region" description="Basic and acidic residues" evidence="4">
    <location>
        <begin position="124"/>
        <end position="154"/>
    </location>
</feature>
<dbReference type="InterPro" id="IPR015063">
    <property type="entry name" value="USP8_dimer"/>
</dbReference>
<dbReference type="SUPFAM" id="SSF51045">
    <property type="entry name" value="WW domain"/>
    <property type="match status" value="1"/>
</dbReference>
<dbReference type="InterPro" id="IPR018200">
    <property type="entry name" value="USP_CS"/>
</dbReference>
<evidence type="ECO:0000256" key="4">
    <source>
        <dbReference type="SAM" id="MobiDB-lite"/>
    </source>
</evidence>
<dbReference type="PROSITE" id="PS50235">
    <property type="entry name" value="USP_3"/>
    <property type="match status" value="1"/>
</dbReference>
<keyword evidence="8" id="KW-1185">Reference proteome</keyword>
<feature type="compositionally biased region" description="Polar residues" evidence="4">
    <location>
        <begin position="611"/>
        <end position="642"/>
    </location>
</feature>
<feature type="compositionally biased region" description="Polar residues" evidence="4">
    <location>
        <begin position="722"/>
        <end position="755"/>
    </location>
</feature>
<dbReference type="SUPFAM" id="SSF54001">
    <property type="entry name" value="Cysteine proteinases"/>
    <property type="match status" value="1"/>
</dbReference>
<feature type="region of interest" description="Disordered" evidence="4">
    <location>
        <begin position="124"/>
        <end position="163"/>
    </location>
</feature>
<evidence type="ECO:0000259" key="5">
    <source>
        <dbReference type="PROSITE" id="PS50020"/>
    </source>
</evidence>
<dbReference type="GO" id="GO:0016579">
    <property type="term" value="P:protein deubiquitination"/>
    <property type="evidence" value="ECO:0007669"/>
    <property type="project" value="InterPro"/>
</dbReference>
<dbReference type="CDD" id="cd02674">
    <property type="entry name" value="Peptidase_C19R"/>
    <property type="match status" value="1"/>
</dbReference>
<name>A0A2B4RU97_STYPI</name>
<feature type="compositionally biased region" description="Low complexity" evidence="4">
    <location>
        <begin position="701"/>
        <end position="715"/>
    </location>
</feature>
<feature type="domain" description="WW" evidence="5">
    <location>
        <begin position="788"/>
        <end position="820"/>
    </location>
</feature>
<gene>
    <name evidence="7" type="primary">USP8</name>
    <name evidence="7" type="ORF">AWC38_SpisGene14356</name>
</gene>
<dbReference type="EC" id="3.4.19.12" evidence="3"/>
<dbReference type="PROSITE" id="PS00972">
    <property type="entry name" value="USP_1"/>
    <property type="match status" value="1"/>
</dbReference>
<dbReference type="Gene3D" id="1.20.58.80">
    <property type="entry name" value="Phosphotransferase system, lactose/cellobiose-type IIA subunit"/>
    <property type="match status" value="1"/>
</dbReference>
<comment type="catalytic activity">
    <reaction evidence="1">
        <text>Thiol-dependent hydrolysis of ester, thioester, amide, peptide and isopeptide bonds formed by the C-terminal Gly of ubiquitin (a 76-residue protein attached to proteins as an intracellular targeting signal).</text>
        <dbReference type="EC" id="3.4.19.12"/>
    </reaction>
</comment>
<dbReference type="SUPFAM" id="SSF140856">
    <property type="entry name" value="USP8 N-terminal domain-like"/>
    <property type="match status" value="1"/>
</dbReference>
<dbReference type="InterPro" id="IPR028889">
    <property type="entry name" value="USP"/>
</dbReference>
<feature type="compositionally biased region" description="Low complexity" evidence="4">
    <location>
        <begin position="771"/>
        <end position="782"/>
    </location>
</feature>
<feature type="compositionally biased region" description="Polar residues" evidence="4">
    <location>
        <begin position="669"/>
        <end position="691"/>
    </location>
</feature>
<reference evidence="8" key="1">
    <citation type="journal article" date="2017" name="bioRxiv">
        <title>Comparative analysis of the genomes of Stylophora pistillata and Acropora digitifera provides evidence for extensive differences between species of corals.</title>
        <authorList>
            <person name="Voolstra C.R."/>
            <person name="Li Y."/>
            <person name="Liew Y.J."/>
            <person name="Baumgarten S."/>
            <person name="Zoccola D."/>
            <person name="Flot J.-F."/>
            <person name="Tambutte S."/>
            <person name="Allemand D."/>
            <person name="Aranda M."/>
        </authorList>
    </citation>
    <scope>NUCLEOTIDE SEQUENCE [LARGE SCALE GENOMIC DNA]</scope>
</reference>
<dbReference type="PANTHER" id="PTHR21646:SF46">
    <property type="entry name" value="UBIQUITIN CARBOXYL-TERMINAL HYDROLASE"/>
    <property type="match status" value="1"/>
</dbReference>
<dbReference type="InterPro" id="IPR036873">
    <property type="entry name" value="Rhodanese-like_dom_sf"/>
</dbReference>
<feature type="compositionally biased region" description="Low complexity" evidence="4">
    <location>
        <begin position="437"/>
        <end position="448"/>
    </location>
</feature>
<feature type="compositionally biased region" description="Polar residues" evidence="4">
    <location>
        <begin position="593"/>
        <end position="604"/>
    </location>
</feature>
<dbReference type="CDD" id="cd00201">
    <property type="entry name" value="WW"/>
    <property type="match status" value="1"/>
</dbReference>
<proteinExistence type="inferred from homology"/>
<dbReference type="OrthoDB" id="292964at2759"/>
<dbReference type="Proteomes" id="UP000225706">
    <property type="component" value="Unassembled WGS sequence"/>
</dbReference>
<dbReference type="PANTHER" id="PTHR21646">
    <property type="entry name" value="UBIQUITIN CARBOXYL-TERMINAL HYDROLASE"/>
    <property type="match status" value="1"/>
</dbReference>
<evidence type="ECO:0000313" key="7">
    <source>
        <dbReference type="EMBL" id="PFX21181.1"/>
    </source>
</evidence>
<feature type="compositionally biased region" description="Low complexity" evidence="4">
    <location>
        <begin position="568"/>
        <end position="582"/>
    </location>
</feature>
<dbReference type="InterPro" id="IPR036020">
    <property type="entry name" value="WW_dom_sf"/>
</dbReference>
<feature type="compositionally biased region" description="Low complexity" evidence="4">
    <location>
        <begin position="505"/>
        <end position="519"/>
    </location>
</feature>
<feature type="compositionally biased region" description="Polar residues" evidence="4">
    <location>
        <begin position="421"/>
        <end position="436"/>
    </location>
</feature>
<protein>
    <recommendedName>
        <fullName evidence="3">ubiquitinyl hydrolase 1</fullName>
        <ecNumber evidence="3">3.4.19.12</ecNumber>
    </recommendedName>
</protein>
<dbReference type="Pfam" id="PF00443">
    <property type="entry name" value="UCH"/>
    <property type="match status" value="1"/>
</dbReference>
<evidence type="ECO:0000259" key="6">
    <source>
        <dbReference type="PROSITE" id="PS50235"/>
    </source>
</evidence>
<comment type="caution">
    <text evidence="7">The sequence shown here is derived from an EMBL/GenBank/DDBJ whole genome shotgun (WGS) entry which is preliminary data.</text>
</comment>
<dbReference type="PROSITE" id="PS00973">
    <property type="entry name" value="USP_2"/>
    <property type="match status" value="1"/>
</dbReference>
<dbReference type="PROSITE" id="PS50020">
    <property type="entry name" value="WW_DOMAIN_2"/>
    <property type="match status" value="1"/>
</dbReference>
<dbReference type="InterPro" id="IPR001202">
    <property type="entry name" value="WW_dom"/>
</dbReference>
<evidence type="ECO:0000256" key="3">
    <source>
        <dbReference type="ARBA" id="ARBA00012759"/>
    </source>
</evidence>
<feature type="region of interest" description="Disordered" evidence="4">
    <location>
        <begin position="808"/>
        <end position="893"/>
    </location>
</feature>
<feature type="compositionally biased region" description="Polar residues" evidence="4">
    <location>
        <begin position="549"/>
        <end position="566"/>
    </location>
</feature>
<evidence type="ECO:0000256" key="1">
    <source>
        <dbReference type="ARBA" id="ARBA00000707"/>
    </source>
</evidence>
<sequence length="1264" mass="139001">MPSSAKKKVKDLHLASNLEELNKIADPGLPVDRNANPTPYIKSADKVYLKAQDNDLDGDEEYAYVYYMRYFKIISLIKKSVKYSGNKKYFDNLLGKNKIIKSIERAEALQGSLRKRYEKLKTQQDAEAKAQEEAKQKEEEDKKKLAALKARNDSDSGFESDVDSRLNGNGISSSSEVYNKLKVSHNSILTPEMSENDSGALISGLESPASSFVTDGVKCISAQELYNLIKVSEFKILILDCRPHAKFTENWIQCSCCINIPAELLDQGVSVGSIERRLPELTRKAWNRRGEKEFVILMDESTKVSEITPECRIQRLKDVIFTYDSYSSLKHEPVFLDGGFHSWLWHYPSLAMKPELPMVRSQPKSVTPVDLSSLDYPELPEDKILIPQSTVTKPTSSPLQYPSIPNADLQNMLGPKDSTEQNKASSPAQAEFSSNVPSPGQPGIIPSGAAWNHGPGAKFRQLGIHPAVPPSQPPSDIGLPRPADAGSLQHEAPKREPMNLPPTQSVSSSEGSPLPSVGPQSSVGIVPQAVNPSSADLRTTGPVPKTMVPHSSSQPIFQPNVPSTAPKTVPSTQPSSQSSVVVAKPFPKPSVPFTGSSNTPTAQPGTPPKQPSNLKSNLQPSTSIPGTQPSNVNSIPSPVTPATSVQVTPVISTLPSPQVSGVVSPPHPNNVSQQVTQRVEPQNQPSVSPLVSQVPHISHASISTSQSHQVTTTSIPGADARNINSTAVKPSAAAQSGSPQHSLQGPMQNKTSRPYTTVGKDSASSAPPNISDSSQQPDSRPSNFFTSPGLPHGWEKVIEQNRTYYKDHNTQTTHWNPPTTGKGDVTPQSGAQRQQQQPPVKRQSSVERPKLHRSNSSPNLAKIKDQGPSGPKKPIIDRLSKPESGQKGQTRPVVNRVAKPLSANQLDSFNPSYGGPGIGLTGLRNLGNTCYMNSVVQCLSSVAPLAKYFMSGVFREDINRSNRDGTRGELAESFSVLIRVLHSGQYKCVSAGEFKRTVGKFKSQFSGYDQHDSQELLAFLMDGLQEDLNKVKVKPYLKAPGDDLDPQTAADMAWENHKKRNESIMVELFDGLFMSTVQCMVCSKESRTFDSFSNLTLPLPPHKSQCTLEDCLKLFTKPEKMAGDDKWFCPKCRQRREASKRIQIWKLPRILVVHLKRFQYEGMWRQKLQTGVNFHMDQVDMSAFVVGPKSATRCYNLHAVSNHYGTMHGGHYTAFAKNVYDKKWYKFDDQYVTEMSPRDVVTSAGYLLFYTSIDFPPPTFNFKS</sequence>
<accession>A0A2B4RU97</accession>
<dbReference type="InterPro" id="IPR001394">
    <property type="entry name" value="Peptidase_C19_UCH"/>
</dbReference>
<dbReference type="SMART" id="SM00456">
    <property type="entry name" value="WW"/>
    <property type="match status" value="1"/>
</dbReference>
<feature type="compositionally biased region" description="Polar residues" evidence="4">
    <location>
        <begin position="388"/>
        <end position="400"/>
    </location>
</feature>
<feature type="compositionally biased region" description="Low complexity" evidence="4">
    <location>
        <begin position="832"/>
        <end position="843"/>
    </location>
</feature>
<dbReference type="AlphaFoldDB" id="A0A2B4RU97"/>
<dbReference type="Gene3D" id="2.20.70.10">
    <property type="match status" value="1"/>
</dbReference>
<dbReference type="Gene3D" id="3.90.70.10">
    <property type="entry name" value="Cysteine proteinases"/>
    <property type="match status" value="1"/>
</dbReference>
<feature type="region of interest" description="Disordered" evidence="4">
    <location>
        <begin position="657"/>
        <end position="792"/>
    </location>
</feature>
<dbReference type="Gene3D" id="3.40.250.10">
    <property type="entry name" value="Rhodanese-like domain"/>
    <property type="match status" value="1"/>
</dbReference>
<dbReference type="InterPro" id="IPR050185">
    <property type="entry name" value="Ub_carboxyl-term_hydrolase"/>
</dbReference>
<dbReference type="InterPro" id="IPR038765">
    <property type="entry name" value="Papain-like_cys_pep_sf"/>
</dbReference>
<dbReference type="GO" id="GO:0004843">
    <property type="term" value="F:cysteine-type deubiquitinase activity"/>
    <property type="evidence" value="ECO:0007669"/>
    <property type="project" value="UniProtKB-EC"/>
</dbReference>
<evidence type="ECO:0000256" key="2">
    <source>
        <dbReference type="ARBA" id="ARBA00009085"/>
    </source>
</evidence>
<comment type="similarity">
    <text evidence="2">Belongs to the peptidase C19 family.</text>
</comment>
<dbReference type="STRING" id="50429.A0A2B4RU97"/>
<feature type="region of interest" description="Disordered" evidence="4">
    <location>
        <begin position="388"/>
        <end position="642"/>
    </location>
</feature>